<dbReference type="Gene3D" id="1.10.1040.10">
    <property type="entry name" value="N-(1-d-carboxylethyl)-l-norvaline Dehydrogenase, domain 2"/>
    <property type="match status" value="1"/>
</dbReference>
<dbReference type="PANTHER" id="PTHR43580:SF2">
    <property type="entry name" value="CYTOKINE-LIKE NUCLEAR FACTOR N-PAC"/>
    <property type="match status" value="1"/>
</dbReference>
<name>A0A2Z2KJK3_9BACL</name>
<dbReference type="Pfam" id="PF03446">
    <property type="entry name" value="NAD_binding_2"/>
    <property type="match status" value="1"/>
</dbReference>
<dbReference type="PANTHER" id="PTHR43580">
    <property type="entry name" value="OXIDOREDUCTASE GLYR1-RELATED"/>
    <property type="match status" value="1"/>
</dbReference>
<reference evidence="5 6" key="1">
    <citation type="submission" date="2017-06" db="EMBL/GenBank/DDBJ databases">
        <title>Complete genome sequence of Paenibacillus donghaensis KCTC 13049T isolated from East Sea sediment, South Korea.</title>
        <authorList>
            <person name="Jung B.K."/>
            <person name="Hong S.-J."/>
            <person name="Shin J.-H."/>
        </authorList>
    </citation>
    <scope>NUCLEOTIDE SEQUENCE [LARGE SCALE GENOMIC DNA]</scope>
    <source>
        <strain evidence="5 6">KCTC 13049</strain>
    </source>
</reference>
<dbReference type="Gene3D" id="3.40.50.720">
    <property type="entry name" value="NAD(P)-binding Rossmann-like Domain"/>
    <property type="match status" value="1"/>
</dbReference>
<dbReference type="InterPro" id="IPR006115">
    <property type="entry name" value="6PGDH_NADP-bd"/>
</dbReference>
<organism evidence="5 6">
    <name type="scientific">Paenibacillus donghaensis</name>
    <dbReference type="NCBI Taxonomy" id="414771"/>
    <lineage>
        <taxon>Bacteria</taxon>
        <taxon>Bacillati</taxon>
        <taxon>Bacillota</taxon>
        <taxon>Bacilli</taxon>
        <taxon>Bacillales</taxon>
        <taxon>Paenibacillaceae</taxon>
        <taxon>Paenibacillus</taxon>
    </lineage>
</organism>
<dbReference type="InterPro" id="IPR036291">
    <property type="entry name" value="NAD(P)-bd_dom_sf"/>
</dbReference>
<protein>
    <recommendedName>
        <fullName evidence="4">6-phosphogluconate dehydrogenase NADP-binding domain-containing protein</fullName>
    </recommendedName>
</protein>
<dbReference type="KEGG" id="pdh:B9T62_23280"/>
<keyword evidence="6" id="KW-1185">Reference proteome</keyword>
<dbReference type="InterPro" id="IPR051265">
    <property type="entry name" value="HIBADH-related_NP60_sf"/>
</dbReference>
<evidence type="ECO:0000256" key="3">
    <source>
        <dbReference type="PIRSR" id="PIRSR000103-1"/>
    </source>
</evidence>
<accession>A0A2Z2KJK3</accession>
<gene>
    <name evidence="5" type="ORF">B9T62_23280</name>
</gene>
<dbReference type="SUPFAM" id="SSF51735">
    <property type="entry name" value="NAD(P)-binding Rossmann-fold domains"/>
    <property type="match status" value="1"/>
</dbReference>
<evidence type="ECO:0000313" key="6">
    <source>
        <dbReference type="Proteomes" id="UP000249890"/>
    </source>
</evidence>
<dbReference type="EMBL" id="CP021780">
    <property type="protein sequence ID" value="ASA23470.1"/>
    <property type="molecule type" value="Genomic_DNA"/>
</dbReference>
<dbReference type="GO" id="GO:0050661">
    <property type="term" value="F:NADP binding"/>
    <property type="evidence" value="ECO:0007669"/>
    <property type="project" value="InterPro"/>
</dbReference>
<dbReference type="PIRSF" id="PIRSF000103">
    <property type="entry name" value="HIBADH"/>
    <property type="match status" value="1"/>
</dbReference>
<dbReference type="InterPro" id="IPR015815">
    <property type="entry name" value="HIBADH-related"/>
</dbReference>
<evidence type="ECO:0000259" key="4">
    <source>
        <dbReference type="Pfam" id="PF03446"/>
    </source>
</evidence>
<keyword evidence="2" id="KW-0560">Oxidoreductase</keyword>
<dbReference type="Proteomes" id="UP000249890">
    <property type="component" value="Chromosome"/>
</dbReference>
<dbReference type="OrthoDB" id="9786703at2"/>
<dbReference type="GO" id="GO:0016491">
    <property type="term" value="F:oxidoreductase activity"/>
    <property type="evidence" value="ECO:0007669"/>
    <property type="project" value="UniProtKB-KW"/>
</dbReference>
<sequence length="285" mass="30255">MKIAILGTGLMGSAMGEAIINAGHQLIVYNRTPERTKPLVEKGAKAVFTAAQAISEADATIIVLLDGVAVKNLLLNEETLAVVNNKKIISAASSTVDEIIEIAVVVAQHGGQFAEMSMQAYANALRTATGTFVVGCNAEDEKFWVETLSSFSGGAQRVGEIGDATKIESVALVGSMISMINVGYSTAVAQKLGLAPEVYEPIINMMVPSAAYVLPKMITHDYNEIVGSIESYVSGLTTLIDIVKSKGMPTEVLEEMKKLFEKATTGGYAQKDRAAVLEVILNPRN</sequence>
<evidence type="ECO:0000313" key="5">
    <source>
        <dbReference type="EMBL" id="ASA23470.1"/>
    </source>
</evidence>
<evidence type="ECO:0000256" key="2">
    <source>
        <dbReference type="ARBA" id="ARBA00023002"/>
    </source>
</evidence>
<feature type="domain" description="6-phosphogluconate dehydrogenase NADP-binding" evidence="4">
    <location>
        <begin position="2"/>
        <end position="142"/>
    </location>
</feature>
<comment type="similarity">
    <text evidence="1">Belongs to the HIBADH-related family.</text>
</comment>
<dbReference type="AlphaFoldDB" id="A0A2Z2KJK3"/>
<dbReference type="InterPro" id="IPR013328">
    <property type="entry name" value="6PGD_dom2"/>
</dbReference>
<feature type="active site" evidence="3">
    <location>
        <position position="166"/>
    </location>
</feature>
<evidence type="ECO:0000256" key="1">
    <source>
        <dbReference type="ARBA" id="ARBA00009080"/>
    </source>
</evidence>
<proteinExistence type="inferred from homology"/>